<comment type="caution">
    <text evidence="1">The sequence shown here is derived from an EMBL/GenBank/DDBJ whole genome shotgun (WGS) entry which is preliminary data.</text>
</comment>
<keyword evidence="2" id="KW-1185">Reference proteome</keyword>
<dbReference type="OrthoDB" id="663108at2759"/>
<dbReference type="Proteomes" id="UP000652761">
    <property type="component" value="Unassembled WGS sequence"/>
</dbReference>
<dbReference type="AlphaFoldDB" id="A0A843UMG5"/>
<gene>
    <name evidence="1" type="ORF">Taro_015917</name>
</gene>
<evidence type="ECO:0000313" key="2">
    <source>
        <dbReference type="Proteomes" id="UP000652761"/>
    </source>
</evidence>
<dbReference type="PANTHER" id="PTHR34278:SF1">
    <property type="entry name" value="PROTEIN THI031, PUTATIVE-RELATED"/>
    <property type="match status" value="1"/>
</dbReference>
<name>A0A843UMG5_COLES</name>
<reference evidence="1" key="1">
    <citation type="submission" date="2017-07" db="EMBL/GenBank/DDBJ databases">
        <title>Taro Niue Genome Assembly and Annotation.</title>
        <authorList>
            <person name="Atibalentja N."/>
            <person name="Keating K."/>
            <person name="Fields C.J."/>
        </authorList>
    </citation>
    <scope>NUCLEOTIDE SEQUENCE</scope>
    <source>
        <strain evidence="1">Niue_2</strain>
        <tissue evidence="1">Leaf</tissue>
    </source>
</reference>
<protein>
    <submittedName>
        <fullName evidence="1">Uncharacterized protein</fullName>
    </submittedName>
</protein>
<dbReference type="EMBL" id="NMUH01000694">
    <property type="protein sequence ID" value="MQL83426.1"/>
    <property type="molecule type" value="Genomic_DNA"/>
</dbReference>
<proteinExistence type="predicted"/>
<evidence type="ECO:0000313" key="1">
    <source>
        <dbReference type="EMBL" id="MQL83426.1"/>
    </source>
</evidence>
<dbReference type="PANTHER" id="PTHR34278">
    <property type="entry name" value="PROTEIN THI031, PUTATIVE-RELATED"/>
    <property type="match status" value="1"/>
</dbReference>
<organism evidence="1 2">
    <name type="scientific">Colocasia esculenta</name>
    <name type="common">Wild taro</name>
    <name type="synonym">Arum esculentum</name>
    <dbReference type="NCBI Taxonomy" id="4460"/>
    <lineage>
        <taxon>Eukaryota</taxon>
        <taxon>Viridiplantae</taxon>
        <taxon>Streptophyta</taxon>
        <taxon>Embryophyta</taxon>
        <taxon>Tracheophyta</taxon>
        <taxon>Spermatophyta</taxon>
        <taxon>Magnoliopsida</taxon>
        <taxon>Liliopsida</taxon>
        <taxon>Araceae</taxon>
        <taxon>Aroideae</taxon>
        <taxon>Colocasieae</taxon>
        <taxon>Colocasia</taxon>
    </lineage>
</organism>
<sequence length="266" mass="29384">MRREGRQHGWVRTRMILNPAQDPKPKRRYVNVLDAPPAAGVFAKAPAKPTNHSKFTGRCSKPVCGECRHCPACKSSGKAKGAAKLRRLDATPSCFLGHHGASATEVVGQLTGEDEEREEGEEEEAAAGLVIEGLEATGEEEVHQEFENDDEATDGDWLMVKHMNMLADPVQLPLVGPSDDLADLLTPSGRLLKSEVYSARLDMERSMAYMQDFRDVARRAIRVSFKPGREFDIIFDIDISFPWSPRFEPPYVTLTVTFGAVCGKGL</sequence>
<accession>A0A843UMG5</accession>